<dbReference type="Proteomes" id="UP000320781">
    <property type="component" value="Unassembled WGS sequence"/>
</dbReference>
<keyword evidence="1" id="KW-0732">Signal</keyword>
<evidence type="ECO:0000313" key="2">
    <source>
        <dbReference type="EMBL" id="TES87106.1"/>
    </source>
</evidence>
<dbReference type="EMBL" id="SOKU01000012">
    <property type="protein sequence ID" value="TES87106.1"/>
    <property type="molecule type" value="Genomic_DNA"/>
</dbReference>
<evidence type="ECO:0000256" key="1">
    <source>
        <dbReference type="SAM" id="SignalP"/>
    </source>
</evidence>
<comment type="caution">
    <text evidence="2">The sequence shown here is derived from an EMBL/GenBank/DDBJ whole genome shotgun (WGS) entry which is preliminary data.</text>
</comment>
<proteinExistence type="predicted"/>
<feature type="signal peptide" evidence="1">
    <location>
        <begin position="1"/>
        <end position="17"/>
    </location>
</feature>
<organism evidence="2 3">
    <name type="scientific">Aerophobetes bacterium</name>
    <dbReference type="NCBI Taxonomy" id="2030807"/>
    <lineage>
        <taxon>Bacteria</taxon>
        <taxon>Candidatus Aerophobota</taxon>
    </lineage>
</organism>
<evidence type="ECO:0000313" key="3">
    <source>
        <dbReference type="Proteomes" id="UP000320781"/>
    </source>
</evidence>
<sequence>MKKIYSILSSVAIFSLASGFFGTQGTALMVERNIEELTYEADSIIIGKVTGMESRWNADRTLIYTYVTISARDYVKKLSNMGEFEEITVKIPGGEVGDIGLRVSDMPEFREGEQVFLFLKKERPTIFRVVGLFQGKYTVEDGRAKNKVLGREIPLDSFVSQIKEIMKEAGAGQ</sequence>
<protein>
    <recommendedName>
        <fullName evidence="4">Outer membrane lipid asymmetry maintenance protein MlaD</fullName>
    </recommendedName>
</protein>
<gene>
    <name evidence="2" type="ORF">E3J95_00235</name>
</gene>
<reference evidence="2 3" key="1">
    <citation type="submission" date="2019-03" db="EMBL/GenBank/DDBJ databases">
        <title>Metabolic potential of uncultured bacteria and archaea associated with petroleum seepage in deep-sea sediments.</title>
        <authorList>
            <person name="Dong X."/>
            <person name="Hubert C."/>
        </authorList>
    </citation>
    <scope>NUCLEOTIDE SEQUENCE [LARGE SCALE GENOMIC DNA]</scope>
    <source>
        <strain evidence="2">E44_bin92</strain>
    </source>
</reference>
<dbReference type="AlphaFoldDB" id="A0A523QMT3"/>
<name>A0A523QMT3_UNCAE</name>
<accession>A0A523QMT3</accession>
<feature type="chain" id="PRO_5022244883" description="Outer membrane lipid asymmetry maintenance protein MlaD" evidence="1">
    <location>
        <begin position="18"/>
        <end position="173"/>
    </location>
</feature>
<evidence type="ECO:0008006" key="4">
    <source>
        <dbReference type="Google" id="ProtNLM"/>
    </source>
</evidence>